<evidence type="ECO:0000313" key="3">
    <source>
        <dbReference type="Proteomes" id="UP000238375"/>
    </source>
</evidence>
<organism evidence="2 3">
    <name type="scientific">Spirosoma oryzae</name>
    <dbReference type="NCBI Taxonomy" id="1469603"/>
    <lineage>
        <taxon>Bacteria</taxon>
        <taxon>Pseudomonadati</taxon>
        <taxon>Bacteroidota</taxon>
        <taxon>Cytophagia</taxon>
        <taxon>Cytophagales</taxon>
        <taxon>Cytophagaceae</taxon>
        <taxon>Spirosoma</taxon>
    </lineage>
</organism>
<proteinExistence type="predicted"/>
<reference evidence="2 3" key="1">
    <citation type="submission" date="2018-03" db="EMBL/GenBank/DDBJ databases">
        <title>Genomic Encyclopedia of Archaeal and Bacterial Type Strains, Phase II (KMG-II): from individual species to whole genera.</title>
        <authorList>
            <person name="Goeker M."/>
        </authorList>
    </citation>
    <scope>NUCLEOTIDE SEQUENCE [LARGE SCALE GENOMIC DNA]</scope>
    <source>
        <strain evidence="2 3">DSM 28354</strain>
    </source>
</reference>
<protein>
    <submittedName>
        <fullName evidence="2">Uncharacterized protein</fullName>
    </submittedName>
</protein>
<name>A0A2T0T5J8_9BACT</name>
<dbReference type="AlphaFoldDB" id="A0A2T0T5J8"/>
<comment type="caution">
    <text evidence="2">The sequence shown here is derived from an EMBL/GenBank/DDBJ whole genome shotgun (WGS) entry which is preliminary data.</text>
</comment>
<sequence>MKHVRLHMIFQWVFFMPIILPLCIIYGALRGAVQMVERVVNQMMADVTTDSVDKHTQHSFDNPTY</sequence>
<dbReference type="EMBL" id="PVTE01000006">
    <property type="protein sequence ID" value="PRY40948.1"/>
    <property type="molecule type" value="Genomic_DNA"/>
</dbReference>
<dbReference type="OrthoDB" id="965377at2"/>
<keyword evidence="1" id="KW-0812">Transmembrane</keyword>
<keyword evidence="1" id="KW-1133">Transmembrane helix</keyword>
<accession>A0A2T0T5J8</accession>
<feature type="transmembrane region" description="Helical" evidence="1">
    <location>
        <begin position="6"/>
        <end position="29"/>
    </location>
</feature>
<gene>
    <name evidence="2" type="ORF">CLV58_106133</name>
</gene>
<keyword evidence="1" id="KW-0472">Membrane</keyword>
<keyword evidence="3" id="KW-1185">Reference proteome</keyword>
<evidence type="ECO:0000313" key="2">
    <source>
        <dbReference type="EMBL" id="PRY40948.1"/>
    </source>
</evidence>
<evidence type="ECO:0000256" key="1">
    <source>
        <dbReference type="SAM" id="Phobius"/>
    </source>
</evidence>
<dbReference type="Proteomes" id="UP000238375">
    <property type="component" value="Unassembled WGS sequence"/>
</dbReference>
<dbReference type="RefSeq" id="WP_106137377.1">
    <property type="nucleotide sequence ID" value="NZ_PVTE01000006.1"/>
</dbReference>